<dbReference type="RefSeq" id="WP_338545168.1">
    <property type="nucleotide sequence ID" value="NZ_CP145723.1"/>
</dbReference>
<keyword evidence="4" id="KW-1185">Reference proteome</keyword>
<dbReference type="Proteomes" id="UP001372714">
    <property type="component" value="Chromosome"/>
</dbReference>
<name>A0ABZ2FM87_9PSED</name>
<sequence>MTLAELKQILARGEDSRHQFKRDFSHIDTLAAELAAFSNTAGGYLCRGLGTGIPRAIDAWPEIELHDDRQSNQFRVVIKRPVERGTLSGPGGDQAGTKSGPGRDLVGTGSPADYPAADARPPVQPEQVTLLHRMFDDHATSELMSFVGRSNRSKFREQVLAPLLAPGLIEMTLPDKPNSSKQRYRLTTAGRGLKSELSGQGD</sequence>
<dbReference type="Pfam" id="PF21247">
    <property type="entry name" value="Fic-like_C"/>
    <property type="match status" value="1"/>
</dbReference>
<proteinExistence type="predicted"/>
<accession>A0ABZ2FM87</accession>
<evidence type="ECO:0000313" key="3">
    <source>
        <dbReference type="EMBL" id="WWM65937.1"/>
    </source>
</evidence>
<organism evidence="3 4">
    <name type="scientific">Pseudomonas benzopyrenica</name>
    <dbReference type="NCBI Taxonomy" id="2993566"/>
    <lineage>
        <taxon>Bacteria</taxon>
        <taxon>Pseudomonadati</taxon>
        <taxon>Pseudomonadota</taxon>
        <taxon>Gammaproteobacteria</taxon>
        <taxon>Pseudomonadales</taxon>
        <taxon>Pseudomonadaceae</taxon>
        <taxon>Pseudomonas</taxon>
    </lineage>
</organism>
<evidence type="ECO:0000313" key="4">
    <source>
        <dbReference type="Proteomes" id="UP001372714"/>
    </source>
</evidence>
<dbReference type="InterPro" id="IPR049514">
    <property type="entry name" value="Fic-like_C"/>
</dbReference>
<feature type="compositionally biased region" description="Low complexity" evidence="1">
    <location>
        <begin position="111"/>
        <end position="121"/>
    </location>
</feature>
<feature type="domain" description="Filamentation induced by cAMP protein Fic-like C-terminal" evidence="2">
    <location>
        <begin position="127"/>
        <end position="187"/>
    </location>
</feature>
<reference evidence="3 4" key="1">
    <citation type="submission" date="2024-02" db="EMBL/GenBank/DDBJ databases">
        <title>The whole genome sequence of Pseudomonas benzopyrenica MLY92.</title>
        <authorList>
            <person name="Liu Y."/>
        </authorList>
    </citation>
    <scope>NUCLEOTIDE SEQUENCE [LARGE SCALE GENOMIC DNA]</scope>
    <source>
        <strain evidence="3 4">MLY92</strain>
    </source>
</reference>
<gene>
    <name evidence="3" type="ORF">V6W80_19805</name>
</gene>
<dbReference type="InterPro" id="IPR038461">
    <property type="entry name" value="Schlafen_AlbA_2_dom_sf"/>
</dbReference>
<dbReference type="EMBL" id="CP145723">
    <property type="protein sequence ID" value="WWM65937.1"/>
    <property type="molecule type" value="Genomic_DNA"/>
</dbReference>
<protein>
    <recommendedName>
        <fullName evidence="2">Filamentation induced by cAMP protein Fic-like C-terminal domain-containing protein</fullName>
    </recommendedName>
</protein>
<feature type="region of interest" description="Disordered" evidence="1">
    <location>
        <begin position="80"/>
        <end position="122"/>
    </location>
</feature>
<dbReference type="Gene3D" id="3.30.950.30">
    <property type="entry name" value="Schlafen, AAA domain"/>
    <property type="match status" value="1"/>
</dbReference>
<evidence type="ECO:0000259" key="2">
    <source>
        <dbReference type="Pfam" id="PF21247"/>
    </source>
</evidence>
<evidence type="ECO:0000256" key="1">
    <source>
        <dbReference type="SAM" id="MobiDB-lite"/>
    </source>
</evidence>
<feature type="region of interest" description="Disordered" evidence="1">
    <location>
        <begin position="172"/>
        <end position="202"/>
    </location>
</feature>